<protein>
    <submittedName>
        <fullName evidence="2">Uncharacterized protein</fullName>
    </submittedName>
</protein>
<evidence type="ECO:0000313" key="2">
    <source>
        <dbReference type="EMBL" id="ACC98278.1"/>
    </source>
</evidence>
<dbReference type="KEGG" id="emi:Emin_0723"/>
<keyword evidence="3" id="KW-1185">Reference proteome</keyword>
<evidence type="ECO:0000313" key="3">
    <source>
        <dbReference type="Proteomes" id="UP000001029"/>
    </source>
</evidence>
<sequence length="228" mass="26328">MKTLLKAVFIALFCAVGFATAQAGDIKIVIEDKAQIQKFIKDNDKFYFLTEYNFWKGTGSEYIKSYMSKYNLQDNVTYKNTLVQWDGAFIAPSDIKQIIIEKKSSTAYKMETKKSHRPKLSNLKTYDKDYYKITVISNNNDKREGTVYLSDITNNAGKPVFAYDNTNKEEVKNHSLTYPESMVVNGNDVKVSLDNAEKELEKKLKRSNKSILAQRMAVRKKYNFSFFD</sequence>
<keyword evidence="1" id="KW-0732">Signal</keyword>
<evidence type="ECO:0000256" key="1">
    <source>
        <dbReference type="SAM" id="SignalP"/>
    </source>
</evidence>
<gene>
    <name evidence="2" type="ordered locus">Emin_0723</name>
</gene>
<feature type="signal peptide" evidence="1">
    <location>
        <begin position="1"/>
        <end position="23"/>
    </location>
</feature>
<proteinExistence type="predicted"/>
<dbReference type="RefSeq" id="WP_012414893.1">
    <property type="nucleotide sequence ID" value="NC_010644.1"/>
</dbReference>
<dbReference type="STRING" id="445932.Emin_0723"/>
<dbReference type="Proteomes" id="UP000001029">
    <property type="component" value="Chromosome"/>
</dbReference>
<dbReference type="AlphaFoldDB" id="B2KCN2"/>
<dbReference type="EMBL" id="CP001055">
    <property type="protein sequence ID" value="ACC98278.1"/>
    <property type="molecule type" value="Genomic_DNA"/>
</dbReference>
<accession>B2KCN2</accession>
<organism evidence="2 3">
    <name type="scientific">Elusimicrobium minutum (strain Pei191)</name>
    <dbReference type="NCBI Taxonomy" id="445932"/>
    <lineage>
        <taxon>Bacteria</taxon>
        <taxon>Pseudomonadati</taxon>
        <taxon>Elusimicrobiota</taxon>
        <taxon>Elusimicrobia</taxon>
        <taxon>Elusimicrobiales</taxon>
        <taxon>Elusimicrobiaceae</taxon>
        <taxon>Elusimicrobium</taxon>
    </lineage>
</organism>
<dbReference type="HOGENOM" id="CLU_1213270_0_0_0"/>
<name>B2KCN2_ELUMP</name>
<reference evidence="2 3" key="1">
    <citation type="journal article" date="2009" name="Appl. Environ. Microbiol.">
        <title>Genomic analysis of 'Elusimicrobium minutum,' the first cultivated representative of the phylum 'Elusimicrobia' (formerly termite group 1).</title>
        <authorList>
            <person name="Herlemann D.P.R."/>
            <person name="Geissinger O."/>
            <person name="Ikeda-Ohtsubo W."/>
            <person name="Kunin V."/>
            <person name="Sun H."/>
            <person name="Lapidus A."/>
            <person name="Hugenholtz P."/>
            <person name="Brune A."/>
        </authorList>
    </citation>
    <scope>NUCLEOTIDE SEQUENCE [LARGE SCALE GENOMIC DNA]</scope>
    <source>
        <strain evidence="2 3">Pei191</strain>
    </source>
</reference>
<feature type="chain" id="PRO_5002780054" evidence="1">
    <location>
        <begin position="24"/>
        <end position="228"/>
    </location>
</feature>